<proteinExistence type="predicted"/>
<accession>A0ABT7QU01</accession>
<gene>
    <name evidence="1" type="ORF">PF327_10110</name>
</gene>
<comment type="caution">
    <text evidence="1">The sequence shown here is derived from an EMBL/GenBank/DDBJ whole genome shotgun (WGS) entry which is preliminary data.</text>
</comment>
<dbReference type="InterPro" id="IPR027417">
    <property type="entry name" value="P-loop_NTPase"/>
</dbReference>
<name>A0ABT7QU01_9BACT</name>
<dbReference type="Proteomes" id="UP001169066">
    <property type="component" value="Unassembled WGS sequence"/>
</dbReference>
<dbReference type="RefSeq" id="WP_289402449.1">
    <property type="nucleotide sequence ID" value="NZ_JAQIBC010000009.1"/>
</dbReference>
<keyword evidence="2" id="KW-1185">Reference proteome</keyword>
<reference evidence="1" key="1">
    <citation type="submission" date="2023-01" db="EMBL/GenBank/DDBJ databases">
        <title>Sulfurovum sp. XTW-4 genome assembly.</title>
        <authorList>
            <person name="Wang J."/>
        </authorList>
    </citation>
    <scope>NUCLEOTIDE SEQUENCE</scope>
    <source>
        <strain evidence="1">XTW-4</strain>
    </source>
</reference>
<evidence type="ECO:0000313" key="1">
    <source>
        <dbReference type="EMBL" id="MDM5264546.1"/>
    </source>
</evidence>
<organism evidence="1 2">
    <name type="scientific">Sulfurovum xiamenensis</name>
    <dbReference type="NCBI Taxonomy" id="3019066"/>
    <lineage>
        <taxon>Bacteria</taxon>
        <taxon>Pseudomonadati</taxon>
        <taxon>Campylobacterota</taxon>
        <taxon>Epsilonproteobacteria</taxon>
        <taxon>Campylobacterales</taxon>
        <taxon>Sulfurovaceae</taxon>
        <taxon>Sulfurovum</taxon>
    </lineage>
</organism>
<protein>
    <submittedName>
        <fullName evidence="1">Uncharacterized protein</fullName>
    </submittedName>
</protein>
<dbReference type="Gene3D" id="3.40.50.300">
    <property type="entry name" value="P-loop containing nucleotide triphosphate hydrolases"/>
    <property type="match status" value="1"/>
</dbReference>
<dbReference type="EMBL" id="JAQIBC010000009">
    <property type="protein sequence ID" value="MDM5264546.1"/>
    <property type="molecule type" value="Genomic_DNA"/>
</dbReference>
<sequence>MKKISESKSMTDKDENYAFPWGFHIGDLYKDNESLPLYTLSSDGGFCLLYDSVSEAKADRLLESLCLELLSTMPHESLKVDLFDFGRKKFYNLSPLQYVQLYRTAYDSKLMSALFEELEEMVISRHKELLCCNRPTISEHNQKSKLKQVYHLVLINLENFPTEELELRRIKNFVESAVQAGVYVIAFGNQDIEQSENQTTQTILEHFKKLRVTECEFAITKEIFEFVELLEDHTFKSLDLDKGALMQKALTNADIESLINPENIKLEENTKVN</sequence>
<evidence type="ECO:0000313" key="2">
    <source>
        <dbReference type="Proteomes" id="UP001169066"/>
    </source>
</evidence>